<protein>
    <submittedName>
        <fullName evidence="1">Uncharacterized protein</fullName>
    </submittedName>
</protein>
<reference evidence="1 2" key="1">
    <citation type="submission" date="2022-11" db="EMBL/GenBank/DDBJ databases">
        <title>Mycobacterium sp. nov.</title>
        <authorList>
            <person name="Papic B."/>
            <person name="Spicic S."/>
            <person name="Duvnjak S."/>
        </authorList>
    </citation>
    <scope>NUCLEOTIDE SEQUENCE [LARGE SCALE GENOMIC DNA]</scope>
    <source>
        <strain evidence="1 2">CVI_P4</strain>
    </source>
</reference>
<comment type="caution">
    <text evidence="1">The sequence shown here is derived from an EMBL/GenBank/DDBJ whole genome shotgun (WGS) entry which is preliminary data.</text>
</comment>
<dbReference type="EMBL" id="JAPJDO010000010">
    <property type="protein sequence ID" value="MCX2937808.1"/>
    <property type="molecule type" value="Genomic_DNA"/>
</dbReference>
<evidence type="ECO:0000313" key="1">
    <source>
        <dbReference type="EMBL" id="MCX2937808.1"/>
    </source>
</evidence>
<keyword evidence="2" id="KW-1185">Reference proteome</keyword>
<gene>
    <name evidence="1" type="ORF">ORI27_13950</name>
</gene>
<organism evidence="1 2">
    <name type="scientific">Mycobacterium pinniadriaticum</name>
    <dbReference type="NCBI Taxonomy" id="2994102"/>
    <lineage>
        <taxon>Bacteria</taxon>
        <taxon>Bacillati</taxon>
        <taxon>Actinomycetota</taxon>
        <taxon>Actinomycetes</taxon>
        <taxon>Mycobacteriales</taxon>
        <taxon>Mycobacteriaceae</taxon>
        <taxon>Mycobacterium</taxon>
    </lineage>
</organism>
<name>A0ABT3SE70_9MYCO</name>
<dbReference type="Proteomes" id="UP001300745">
    <property type="component" value="Unassembled WGS sequence"/>
</dbReference>
<accession>A0ABT3SE70</accession>
<dbReference type="RefSeq" id="WP_265997466.1">
    <property type="nucleotide sequence ID" value="NZ_JAPJDN010000010.1"/>
</dbReference>
<proteinExistence type="predicted"/>
<sequence>MAAGADTSPGIGASAELNRYWTAGPGLAKWRNSPHPWTTLRDLLKKYMSLAKANGLATEYFVIVFGHGPRADHKHPKDR</sequence>
<evidence type="ECO:0000313" key="2">
    <source>
        <dbReference type="Proteomes" id="UP001300745"/>
    </source>
</evidence>